<dbReference type="InterPro" id="IPR000152">
    <property type="entry name" value="EGF-type_Asp/Asn_hydroxyl_site"/>
</dbReference>
<gene>
    <name evidence="12" type="ORF">CUNI_LOCUS17384</name>
</gene>
<dbReference type="SMART" id="SM00280">
    <property type="entry name" value="KAZAL"/>
    <property type="match status" value="2"/>
</dbReference>
<dbReference type="FunFam" id="2.10.25.10:FF:000038">
    <property type="entry name" value="Fibrillin 2"/>
    <property type="match status" value="1"/>
</dbReference>
<evidence type="ECO:0000256" key="3">
    <source>
        <dbReference type="ARBA" id="ARBA00022737"/>
    </source>
</evidence>
<dbReference type="PROSITE" id="PS01186">
    <property type="entry name" value="EGF_2"/>
    <property type="match status" value="2"/>
</dbReference>
<dbReference type="Pfam" id="PF12947">
    <property type="entry name" value="EGF_3"/>
    <property type="match status" value="1"/>
</dbReference>
<dbReference type="InterPro" id="IPR050780">
    <property type="entry name" value="Mucin_vWF_Thrombospondin_sf"/>
</dbReference>
<dbReference type="CDD" id="cd00054">
    <property type="entry name" value="EGF_CA"/>
    <property type="match status" value="3"/>
</dbReference>
<reference evidence="12" key="1">
    <citation type="submission" date="2021-04" db="EMBL/GenBank/DDBJ databases">
        <authorList>
            <consortium name="Molecular Ecology Group"/>
        </authorList>
    </citation>
    <scope>NUCLEOTIDE SEQUENCE</scope>
</reference>
<evidence type="ECO:0000259" key="9">
    <source>
        <dbReference type="PROSITE" id="PS50026"/>
    </source>
</evidence>
<dbReference type="PROSITE" id="PS00010">
    <property type="entry name" value="ASX_HYDROXYL"/>
    <property type="match status" value="3"/>
</dbReference>
<feature type="domain" description="EGF-like" evidence="9">
    <location>
        <begin position="107"/>
        <end position="147"/>
    </location>
</feature>
<dbReference type="SUPFAM" id="SSF57184">
    <property type="entry name" value="Growth factor receptor domain"/>
    <property type="match status" value="1"/>
</dbReference>
<dbReference type="InterPro" id="IPR018097">
    <property type="entry name" value="EGF_Ca-bd_CS"/>
</dbReference>
<evidence type="ECO:0000256" key="4">
    <source>
        <dbReference type="ARBA" id="ARBA00023157"/>
    </source>
</evidence>
<dbReference type="GO" id="GO:0005509">
    <property type="term" value="F:calcium ion binding"/>
    <property type="evidence" value="ECO:0007669"/>
    <property type="project" value="InterPro"/>
</dbReference>
<comment type="caution">
    <text evidence="6">Lacks conserved residue(s) required for the propagation of feature annotation.</text>
</comment>
<name>A0A8S3ZYD1_9EUPU</name>
<feature type="domain" description="VWFD" evidence="10">
    <location>
        <begin position="192"/>
        <end position="378"/>
    </location>
</feature>
<protein>
    <submittedName>
        <fullName evidence="12">Uncharacterized protein</fullName>
    </submittedName>
</protein>
<evidence type="ECO:0000256" key="5">
    <source>
        <dbReference type="ARBA" id="ARBA00023180"/>
    </source>
</evidence>
<sequence>SSQENLADEQSPTPVLYWENGKPTANGPGRSCLCGREGVCGGSDSSRGQRTRLCNCDARDNKTKSDAGIIDNKDLLPLDKIVIGENVPYEGVIITVSDLYCAQKPLHDNECAGWNSCPHTATCVNTPGSYYCTCNSGYLQTGPTSCQDINECANSNLSNCDTNAHCENLDGAYRCICNRGFQGDGHSCAPVGECFCFGDTHCRTYDGRWLDVQGINEYVLSQDGCSPGEPRSFRITIQTWKKGGTRPGHYSYIRSVLIYSSKVIRLDQGGQIIVDGSRVRYYKEKNYLTIQKVRGNIEVKTLFGLGVLWDGESIVKVLIPKTFSNSPCGLCGNYNDKFEDDTVCGPGCPPTAGNLTKNEALFSESWIASKNTGPINCSPDQPQQVDDLCFYPRRFVQAEINALMSTKTSVFQECLKQKKPDHLRKLREKFEYDLCHAEKDLDKEICRVAEILAWDCLENEEIPISGWASRIRACEEKPRCPNNMVHRTSPNATFPVRTCDNETENVDESQECFCQQGQVLEGDRCIKPEQCGCFYKNGYLAAGDFSTQADCSKIECQGKNVTRQLPAELSSNEECAMVDGLTVVRCEKGYIKDENNQCIHIDECDYAVSNCDANSECVNAPGTYQCECCAGFTKDKSGACQRDEAVGQITKKCCACHGKKCKEYGVVCGTDGKTYPSYKSLYVAACRANNDQLTVNYKGSCKDKCLEVTCSKQYAVCTEVAGIPQCKCPACRNSTYKRRSEMVCASNRVTYSTRCHMEAATCKADIETTVKVESVGKPCLPPPKTQETSWGAWSACSERCKPGNKTRSRTGYSNITQSYVQETQSETCYGTCTKGPCYPRLCRGPGQVCVVTTDNTASCQCPACENSKQEFVCGHECLLQKMACEESQPLYKVLERRACETRPVDCDVVRNFQVYQDDNGCQSSGEVNLGKCDGGCENVKDQCCIATEFAKQIVTLVCPKGVAVDKELVSHCDCCRFQSTYCLALKTTESYINNHLHQIYKL</sequence>
<dbReference type="SMART" id="SM00041">
    <property type="entry name" value="CT"/>
    <property type="match status" value="1"/>
</dbReference>
<dbReference type="Gene3D" id="2.10.25.10">
    <property type="entry name" value="Laminin"/>
    <property type="match status" value="3"/>
</dbReference>
<comment type="caution">
    <text evidence="12">The sequence shown here is derived from an EMBL/GenBank/DDBJ whole genome shotgun (WGS) entry which is preliminary data.</text>
</comment>
<feature type="region of interest" description="Disordered" evidence="7">
    <location>
        <begin position="1"/>
        <end position="26"/>
    </location>
</feature>
<keyword evidence="3" id="KW-0677">Repeat</keyword>
<dbReference type="PROSITE" id="PS51233">
    <property type="entry name" value="VWFD"/>
    <property type="match status" value="1"/>
</dbReference>
<proteinExistence type="predicted"/>
<feature type="domain" description="Kazal-like" evidence="11">
    <location>
        <begin position="720"/>
        <end position="781"/>
    </location>
</feature>
<accession>A0A8S3ZYD1</accession>
<dbReference type="InterPro" id="IPR036058">
    <property type="entry name" value="Kazal_dom_sf"/>
</dbReference>
<dbReference type="InterPro" id="IPR002350">
    <property type="entry name" value="Kazal_dom"/>
</dbReference>
<keyword evidence="5" id="KW-0325">Glycoprotein</keyword>
<dbReference type="SUPFAM" id="SSF57567">
    <property type="entry name" value="Serine protease inhibitors"/>
    <property type="match status" value="1"/>
</dbReference>
<dbReference type="GO" id="GO:0007399">
    <property type="term" value="P:nervous system development"/>
    <property type="evidence" value="ECO:0007669"/>
    <property type="project" value="UniProtKB-ARBA"/>
</dbReference>
<dbReference type="PANTHER" id="PTHR11339">
    <property type="entry name" value="EXTRACELLULAR MATRIX GLYCOPROTEIN RELATED"/>
    <property type="match status" value="1"/>
</dbReference>
<dbReference type="OrthoDB" id="6059212at2759"/>
<dbReference type="AlphaFoldDB" id="A0A8S3ZYD1"/>
<dbReference type="EMBL" id="CAJHNH020004890">
    <property type="protein sequence ID" value="CAG5131826.1"/>
    <property type="molecule type" value="Genomic_DNA"/>
</dbReference>
<dbReference type="SUPFAM" id="SSF100895">
    <property type="entry name" value="Kazal-type serine protease inhibitors"/>
    <property type="match status" value="2"/>
</dbReference>
<feature type="domain" description="Kazal-like" evidence="11">
    <location>
        <begin position="647"/>
        <end position="703"/>
    </location>
</feature>
<dbReference type="InterPro" id="IPR049883">
    <property type="entry name" value="NOTCH1_EGF-like"/>
</dbReference>
<dbReference type="PROSITE" id="PS50092">
    <property type="entry name" value="TSP1"/>
    <property type="match status" value="1"/>
</dbReference>
<dbReference type="InterPro" id="IPR001881">
    <property type="entry name" value="EGF-like_Ca-bd_dom"/>
</dbReference>
<dbReference type="Gene3D" id="3.30.60.30">
    <property type="match status" value="2"/>
</dbReference>
<evidence type="ECO:0000259" key="10">
    <source>
        <dbReference type="PROSITE" id="PS51233"/>
    </source>
</evidence>
<dbReference type="Proteomes" id="UP000678393">
    <property type="component" value="Unassembled WGS sequence"/>
</dbReference>
<dbReference type="InterPro" id="IPR036084">
    <property type="entry name" value="Ser_inhib-like_sf"/>
</dbReference>
<evidence type="ECO:0000259" key="11">
    <source>
        <dbReference type="PROSITE" id="PS51465"/>
    </source>
</evidence>
<dbReference type="InterPro" id="IPR001846">
    <property type="entry name" value="VWF_type-D"/>
</dbReference>
<dbReference type="PROSITE" id="PS51465">
    <property type="entry name" value="KAZAL_2"/>
    <property type="match status" value="2"/>
</dbReference>
<dbReference type="PROSITE" id="PS01225">
    <property type="entry name" value="CTCK_2"/>
    <property type="match status" value="1"/>
</dbReference>
<feature type="domain" description="EGF-like" evidence="9">
    <location>
        <begin position="600"/>
        <end position="638"/>
    </location>
</feature>
<keyword evidence="13" id="KW-1185">Reference proteome</keyword>
<evidence type="ECO:0000313" key="12">
    <source>
        <dbReference type="EMBL" id="CAG5131826.1"/>
    </source>
</evidence>
<dbReference type="InterPro" id="IPR000884">
    <property type="entry name" value="TSP1_rpt"/>
</dbReference>
<dbReference type="CDD" id="cd00104">
    <property type="entry name" value="KAZAL_FS"/>
    <property type="match status" value="1"/>
</dbReference>
<dbReference type="Pfam" id="PF00094">
    <property type="entry name" value="VWD"/>
    <property type="match status" value="1"/>
</dbReference>
<dbReference type="SMART" id="SM00216">
    <property type="entry name" value="VWD"/>
    <property type="match status" value="1"/>
</dbReference>
<feature type="compositionally biased region" description="Polar residues" evidence="7">
    <location>
        <begin position="1"/>
        <end position="13"/>
    </location>
</feature>
<evidence type="ECO:0000256" key="7">
    <source>
        <dbReference type="SAM" id="MobiDB-lite"/>
    </source>
</evidence>
<dbReference type="InterPro" id="IPR006207">
    <property type="entry name" value="Cys_knot_C"/>
</dbReference>
<dbReference type="SMART" id="SM00179">
    <property type="entry name" value="EGF_CA"/>
    <property type="match status" value="3"/>
</dbReference>
<keyword evidence="1 6" id="KW-0245">EGF-like domain</keyword>
<keyword evidence="4" id="KW-1015">Disulfide bond</keyword>
<feature type="non-terminal residue" evidence="12">
    <location>
        <position position="1"/>
    </location>
</feature>
<evidence type="ECO:0000313" key="13">
    <source>
        <dbReference type="Proteomes" id="UP000678393"/>
    </source>
</evidence>
<dbReference type="InterPro" id="IPR000742">
    <property type="entry name" value="EGF"/>
</dbReference>
<dbReference type="SMART" id="SM00181">
    <property type="entry name" value="EGF"/>
    <property type="match status" value="4"/>
</dbReference>
<organism evidence="12 13">
    <name type="scientific">Candidula unifasciata</name>
    <dbReference type="NCBI Taxonomy" id="100452"/>
    <lineage>
        <taxon>Eukaryota</taxon>
        <taxon>Metazoa</taxon>
        <taxon>Spiralia</taxon>
        <taxon>Lophotrochozoa</taxon>
        <taxon>Mollusca</taxon>
        <taxon>Gastropoda</taxon>
        <taxon>Heterobranchia</taxon>
        <taxon>Euthyneura</taxon>
        <taxon>Panpulmonata</taxon>
        <taxon>Eupulmonata</taxon>
        <taxon>Stylommatophora</taxon>
        <taxon>Helicina</taxon>
        <taxon>Helicoidea</taxon>
        <taxon>Geomitridae</taxon>
        <taxon>Candidula</taxon>
    </lineage>
</organism>
<keyword evidence="2" id="KW-0732">Signal</keyword>
<feature type="domain" description="EGF-like" evidence="9">
    <location>
        <begin position="148"/>
        <end position="189"/>
    </location>
</feature>
<evidence type="ECO:0000256" key="6">
    <source>
        <dbReference type="PROSITE-ProRule" id="PRU00076"/>
    </source>
</evidence>
<evidence type="ECO:0000256" key="1">
    <source>
        <dbReference type="ARBA" id="ARBA00022536"/>
    </source>
</evidence>
<dbReference type="SUPFAM" id="SSF57196">
    <property type="entry name" value="EGF/Laminin"/>
    <property type="match status" value="1"/>
</dbReference>
<dbReference type="PROSITE" id="PS01187">
    <property type="entry name" value="EGF_CA"/>
    <property type="match status" value="2"/>
</dbReference>
<dbReference type="Pfam" id="PF07645">
    <property type="entry name" value="EGF_CA"/>
    <property type="match status" value="2"/>
</dbReference>
<evidence type="ECO:0000256" key="2">
    <source>
        <dbReference type="ARBA" id="ARBA00022729"/>
    </source>
</evidence>
<feature type="domain" description="CTCK" evidence="8">
    <location>
        <begin position="899"/>
        <end position="983"/>
    </location>
</feature>
<dbReference type="InterPro" id="IPR024731">
    <property type="entry name" value="NELL2-like_EGF"/>
</dbReference>
<dbReference type="PANTHER" id="PTHR11339:SF402">
    <property type="entry name" value="VWFD DOMAIN-CONTAINING PROTEIN"/>
    <property type="match status" value="1"/>
</dbReference>
<dbReference type="InterPro" id="IPR009030">
    <property type="entry name" value="Growth_fac_rcpt_cys_sf"/>
</dbReference>
<dbReference type="Pfam" id="PF07648">
    <property type="entry name" value="Kazal_2"/>
    <property type="match status" value="2"/>
</dbReference>
<evidence type="ECO:0000259" key="8">
    <source>
        <dbReference type="PROSITE" id="PS01225"/>
    </source>
</evidence>
<dbReference type="PROSITE" id="PS50026">
    <property type="entry name" value="EGF_3"/>
    <property type="match status" value="3"/>
</dbReference>